<dbReference type="Proteomes" id="UP000389128">
    <property type="component" value="Unassembled WGS sequence"/>
</dbReference>
<evidence type="ECO:0000313" key="3">
    <source>
        <dbReference type="EMBL" id="TYC54355.1"/>
    </source>
</evidence>
<comment type="caution">
    <text evidence="3">The sequence shown here is derived from an EMBL/GenBank/DDBJ whole genome shotgun (WGS) entry which is preliminary data.</text>
</comment>
<keyword evidence="3" id="KW-0238">DNA-binding</keyword>
<keyword evidence="4" id="KW-1185">Reference proteome</keyword>
<feature type="coiled-coil region" evidence="1">
    <location>
        <begin position="129"/>
        <end position="238"/>
    </location>
</feature>
<gene>
    <name evidence="3" type="ORF">ETQ85_19195</name>
</gene>
<feature type="coiled-coil region" evidence="1">
    <location>
        <begin position="285"/>
        <end position="361"/>
    </location>
</feature>
<proteinExistence type="predicted"/>
<dbReference type="RefSeq" id="WP_148580703.1">
    <property type="nucleotide sequence ID" value="NZ_SDKK01000021.1"/>
</dbReference>
<evidence type="ECO:0000313" key="4">
    <source>
        <dbReference type="Proteomes" id="UP000389128"/>
    </source>
</evidence>
<evidence type="ECO:0000256" key="1">
    <source>
        <dbReference type="SAM" id="Coils"/>
    </source>
</evidence>
<dbReference type="InterPro" id="IPR021104">
    <property type="entry name" value="KfrA_DNA-bd_N"/>
</dbReference>
<evidence type="ECO:0000259" key="2">
    <source>
        <dbReference type="Pfam" id="PF11740"/>
    </source>
</evidence>
<dbReference type="AlphaFoldDB" id="A0A6C2CMU2"/>
<feature type="domain" description="KfrA N-terminal DNA-binding" evidence="2">
    <location>
        <begin position="23"/>
        <end position="140"/>
    </location>
</feature>
<organism evidence="3 4">
    <name type="scientific">Zoogloea oleivorans</name>
    <dbReference type="NCBI Taxonomy" id="1552750"/>
    <lineage>
        <taxon>Bacteria</taxon>
        <taxon>Pseudomonadati</taxon>
        <taxon>Pseudomonadota</taxon>
        <taxon>Betaproteobacteria</taxon>
        <taxon>Rhodocyclales</taxon>
        <taxon>Zoogloeaceae</taxon>
        <taxon>Zoogloea</taxon>
    </lineage>
</organism>
<protein>
    <submittedName>
        <fullName evidence="3">DNA-binding protein</fullName>
    </submittedName>
</protein>
<name>A0A6C2CMU2_9RHOO</name>
<dbReference type="GO" id="GO:0003677">
    <property type="term" value="F:DNA binding"/>
    <property type="evidence" value="ECO:0007669"/>
    <property type="project" value="UniProtKB-KW"/>
</dbReference>
<dbReference type="OrthoDB" id="9179597at2"/>
<keyword evidence="1" id="KW-0175">Coiled coil</keyword>
<accession>A0A6C2CMU2</accession>
<reference evidence="3 4" key="1">
    <citation type="submission" date="2019-01" db="EMBL/GenBank/DDBJ databases">
        <title>Zoogloea oleivorans genome sequencing and assembly.</title>
        <authorList>
            <person name="Tancsics A."/>
            <person name="Farkas M."/>
            <person name="Kriszt B."/>
            <person name="Maroti G."/>
            <person name="Horvath B."/>
        </authorList>
    </citation>
    <scope>NUCLEOTIDE SEQUENCE [LARGE SCALE GENOMIC DNA]</scope>
    <source>
        <strain evidence="3 4">Buc</strain>
    </source>
</reference>
<sequence>MDNPCKIKLMNQGGWKTMASAITYEMVEKACNDLQAAGEKVTYLKIHEHLGQGSTRIVTAHMRRWREAHMTAARAGEDLLFQEWPEALKLRAKSLFDALREVSADAATACIETAQAQMALKEAELRTCVVDAEVQREQALDQLRSEQANSSRLQAELESVRETLDVQRATIDDLLGQRERMVANERALKEHLESVQREHEGHIRELGEQTRVERERLIDEVRKEQERAAGEREHLMRQTDRLRQDYATQVQEFRGKLLAIETKEIKTREQLAEASGLNRERLATIRQFETRVAELSASVEKLQAEAGTLAQTRTGDTARLYALEMQLVLQEKALSRETERANRAEERLQQVTLQRIQAQDSTPDV</sequence>
<dbReference type="Pfam" id="PF11740">
    <property type="entry name" value="KfrA_N"/>
    <property type="match status" value="1"/>
</dbReference>
<dbReference type="EMBL" id="SDKK01000021">
    <property type="protein sequence ID" value="TYC54355.1"/>
    <property type="molecule type" value="Genomic_DNA"/>
</dbReference>